<sequence length="332" mass="36447">MANFGNTLVVTGGGLGDTLFHLPFIRSIQQQAKGKSVVLACKKGREISELFSEVDMVRSVLPIAKDQDVSGQPDLLRLIGLIRAEQIETVFVFHKSKGISFATWVAGVRNRYGYYFKGGINRFFLNKGICVAKDVPLPAFMSHAALVMDAADIGYDCSDVNFRQPEHVVEQAFKQLELDSSAPMVALGINSSAEYKQWGGEGYSAIAERLLTAFPGKVLLFGAGDVKAVAEKILSETASPERFVDLTTRKVALNHSHALLQQCDFYVGNDSFGLNLAAMSSLPAVGIFIKSYHFAYSDWIRPVISSSDNIHDISVEMVWGEVEKLLKAEKSR</sequence>
<dbReference type="Proteomes" id="UP001069802">
    <property type="component" value="Unassembled WGS sequence"/>
</dbReference>
<keyword evidence="4" id="KW-1185">Reference proteome</keyword>
<reference evidence="3" key="1">
    <citation type="submission" date="2022-12" db="EMBL/GenBank/DDBJ databases">
        <title>Bacterial isolates from different developmental stages of Nematostella vectensis.</title>
        <authorList>
            <person name="Fraune S."/>
        </authorList>
    </citation>
    <scope>NUCLEOTIDE SEQUENCE</scope>
    <source>
        <strain evidence="3">G21630-S1</strain>
    </source>
</reference>
<dbReference type="Gene3D" id="3.40.50.2000">
    <property type="entry name" value="Glycogen Phosphorylase B"/>
    <property type="match status" value="2"/>
</dbReference>
<gene>
    <name evidence="3" type="ORF">O4H49_10575</name>
</gene>
<dbReference type="InterPro" id="IPR002201">
    <property type="entry name" value="Glyco_trans_9"/>
</dbReference>
<dbReference type="RefSeq" id="WP_269423392.1">
    <property type="nucleotide sequence ID" value="NZ_JAPWGY010000003.1"/>
</dbReference>
<evidence type="ECO:0000313" key="3">
    <source>
        <dbReference type="EMBL" id="MCZ4281223.1"/>
    </source>
</evidence>
<dbReference type="PANTHER" id="PTHR30160:SF7">
    <property type="entry name" value="ADP-HEPTOSE--LPS HEPTOSYLTRANSFERASE 2"/>
    <property type="match status" value="1"/>
</dbReference>
<dbReference type="EMBL" id="JAPWGY010000003">
    <property type="protein sequence ID" value="MCZ4281223.1"/>
    <property type="molecule type" value="Genomic_DNA"/>
</dbReference>
<organism evidence="3 4">
    <name type="scientific">Kiloniella laminariae</name>
    <dbReference type="NCBI Taxonomy" id="454162"/>
    <lineage>
        <taxon>Bacteria</taxon>
        <taxon>Pseudomonadati</taxon>
        <taxon>Pseudomonadota</taxon>
        <taxon>Alphaproteobacteria</taxon>
        <taxon>Rhodospirillales</taxon>
        <taxon>Kiloniellaceae</taxon>
        <taxon>Kiloniella</taxon>
    </lineage>
</organism>
<comment type="caution">
    <text evidence="3">The sequence shown here is derived from an EMBL/GenBank/DDBJ whole genome shotgun (WGS) entry which is preliminary data.</text>
</comment>
<dbReference type="Pfam" id="PF01075">
    <property type="entry name" value="Glyco_transf_9"/>
    <property type="match status" value="1"/>
</dbReference>
<dbReference type="SUPFAM" id="SSF53756">
    <property type="entry name" value="UDP-Glycosyltransferase/glycogen phosphorylase"/>
    <property type="match status" value="1"/>
</dbReference>
<name>A0ABT4LJE5_9PROT</name>
<protein>
    <submittedName>
        <fullName evidence="3">Uncharacterized protein</fullName>
    </submittedName>
</protein>
<evidence type="ECO:0000256" key="1">
    <source>
        <dbReference type="ARBA" id="ARBA00022676"/>
    </source>
</evidence>
<evidence type="ECO:0000313" key="4">
    <source>
        <dbReference type="Proteomes" id="UP001069802"/>
    </source>
</evidence>
<keyword evidence="1" id="KW-0328">Glycosyltransferase</keyword>
<accession>A0ABT4LJE5</accession>
<proteinExistence type="predicted"/>
<dbReference type="InterPro" id="IPR051199">
    <property type="entry name" value="LPS_LOS_Heptosyltrfase"/>
</dbReference>
<evidence type="ECO:0000256" key="2">
    <source>
        <dbReference type="ARBA" id="ARBA00022679"/>
    </source>
</evidence>
<dbReference type="PANTHER" id="PTHR30160">
    <property type="entry name" value="TETRAACYLDISACCHARIDE 4'-KINASE-RELATED"/>
    <property type="match status" value="1"/>
</dbReference>
<keyword evidence="2" id="KW-0808">Transferase</keyword>